<dbReference type="InterPro" id="IPR015424">
    <property type="entry name" value="PyrdxlP-dep_Trfase"/>
</dbReference>
<accession>A0A645H8T1</accession>
<organism evidence="3">
    <name type="scientific">bioreactor metagenome</name>
    <dbReference type="NCBI Taxonomy" id="1076179"/>
    <lineage>
        <taxon>unclassified sequences</taxon>
        <taxon>metagenomes</taxon>
        <taxon>ecological metagenomes</taxon>
    </lineage>
</organism>
<keyword evidence="1" id="KW-0663">Pyridoxal phosphate</keyword>
<protein>
    <submittedName>
        <fullName evidence="3">Cysteine desulfurase SufS</fullName>
        <ecNumber evidence="3">2.8.1.7</ecNumber>
    </submittedName>
</protein>
<name>A0A645H8T1_9ZZZZ</name>
<gene>
    <name evidence="3" type="primary">sufS_52</name>
    <name evidence="3" type="ORF">SDC9_182595</name>
</gene>
<dbReference type="Pfam" id="PF00266">
    <property type="entry name" value="Aminotran_5"/>
    <property type="match status" value="1"/>
</dbReference>
<dbReference type="EMBL" id="VSSQ01088488">
    <property type="protein sequence ID" value="MPN35100.1"/>
    <property type="molecule type" value="Genomic_DNA"/>
</dbReference>
<sequence length="144" mass="16888">MDNIDRHERALTKYATENLIRIPSVILYGDYMNYKDKVSIIPFNIEGIHHATLAKMLSYEFGIAVRSGCFCAQPYMQKLLHATPEMIKENIDAPKEKMPGTVRISFAMYNTFYEIDRFLNAIYKIVMNKTYYLNKYNYVGYKLV</sequence>
<evidence type="ECO:0000256" key="1">
    <source>
        <dbReference type="ARBA" id="ARBA00022898"/>
    </source>
</evidence>
<dbReference type="PANTHER" id="PTHR43586">
    <property type="entry name" value="CYSTEINE DESULFURASE"/>
    <property type="match status" value="1"/>
</dbReference>
<reference evidence="3" key="1">
    <citation type="submission" date="2019-08" db="EMBL/GenBank/DDBJ databases">
        <authorList>
            <person name="Kucharzyk K."/>
            <person name="Murdoch R.W."/>
            <person name="Higgins S."/>
            <person name="Loffler F."/>
        </authorList>
    </citation>
    <scope>NUCLEOTIDE SEQUENCE</scope>
</reference>
<dbReference type="InterPro" id="IPR015422">
    <property type="entry name" value="PyrdxlP-dep_Trfase_small"/>
</dbReference>
<dbReference type="SUPFAM" id="SSF53383">
    <property type="entry name" value="PLP-dependent transferases"/>
    <property type="match status" value="1"/>
</dbReference>
<dbReference type="GO" id="GO:0031071">
    <property type="term" value="F:cysteine desulfurase activity"/>
    <property type="evidence" value="ECO:0007669"/>
    <property type="project" value="UniProtKB-EC"/>
</dbReference>
<dbReference type="PANTHER" id="PTHR43586:SF8">
    <property type="entry name" value="CYSTEINE DESULFURASE 1, CHLOROPLASTIC"/>
    <property type="match status" value="1"/>
</dbReference>
<dbReference type="InterPro" id="IPR000192">
    <property type="entry name" value="Aminotrans_V_dom"/>
</dbReference>
<evidence type="ECO:0000313" key="3">
    <source>
        <dbReference type="EMBL" id="MPN35100.1"/>
    </source>
</evidence>
<dbReference type="Gene3D" id="3.90.1150.10">
    <property type="entry name" value="Aspartate Aminotransferase, domain 1"/>
    <property type="match status" value="1"/>
</dbReference>
<dbReference type="EC" id="2.8.1.7" evidence="3"/>
<keyword evidence="3" id="KW-0808">Transferase</keyword>
<proteinExistence type="predicted"/>
<comment type="caution">
    <text evidence="3">The sequence shown here is derived from an EMBL/GenBank/DDBJ whole genome shotgun (WGS) entry which is preliminary data.</text>
</comment>
<feature type="domain" description="Aminotransferase class V" evidence="2">
    <location>
        <begin position="1"/>
        <end position="118"/>
    </location>
</feature>
<dbReference type="AlphaFoldDB" id="A0A645H8T1"/>
<evidence type="ECO:0000259" key="2">
    <source>
        <dbReference type="Pfam" id="PF00266"/>
    </source>
</evidence>